<gene>
    <name evidence="3" type="ORF">PODLI_1B032737</name>
</gene>
<feature type="coiled-coil region" evidence="1">
    <location>
        <begin position="799"/>
        <end position="1062"/>
    </location>
</feature>
<feature type="region of interest" description="Disordered" evidence="2">
    <location>
        <begin position="35"/>
        <end position="84"/>
    </location>
</feature>
<feature type="region of interest" description="Disordered" evidence="2">
    <location>
        <begin position="1138"/>
        <end position="1158"/>
    </location>
</feature>
<feature type="region of interest" description="Disordered" evidence="2">
    <location>
        <begin position="136"/>
        <end position="181"/>
    </location>
</feature>
<evidence type="ECO:0000256" key="2">
    <source>
        <dbReference type="SAM" id="MobiDB-lite"/>
    </source>
</evidence>
<protein>
    <submittedName>
        <fullName evidence="3">Uncharacterized protein</fullName>
    </submittedName>
</protein>
<organism evidence="3 4">
    <name type="scientific">Podarcis lilfordi</name>
    <name type="common">Lilford's wall lizard</name>
    <dbReference type="NCBI Taxonomy" id="74358"/>
    <lineage>
        <taxon>Eukaryota</taxon>
        <taxon>Metazoa</taxon>
        <taxon>Chordata</taxon>
        <taxon>Craniata</taxon>
        <taxon>Vertebrata</taxon>
        <taxon>Euteleostomi</taxon>
        <taxon>Lepidosauria</taxon>
        <taxon>Squamata</taxon>
        <taxon>Bifurcata</taxon>
        <taxon>Unidentata</taxon>
        <taxon>Episquamata</taxon>
        <taxon>Laterata</taxon>
        <taxon>Lacertibaenia</taxon>
        <taxon>Lacertidae</taxon>
        <taxon>Podarcis</taxon>
    </lineage>
</organism>
<feature type="coiled-coil region" evidence="1">
    <location>
        <begin position="624"/>
        <end position="769"/>
    </location>
</feature>
<feature type="compositionally biased region" description="Low complexity" evidence="2">
    <location>
        <begin position="136"/>
        <end position="148"/>
    </location>
</feature>
<name>A0AA35LJR2_9SAUR</name>
<evidence type="ECO:0000313" key="3">
    <source>
        <dbReference type="EMBL" id="CAI5797585.1"/>
    </source>
</evidence>
<dbReference type="Gene3D" id="1.10.287.1490">
    <property type="match status" value="1"/>
</dbReference>
<feature type="region of interest" description="Disordered" evidence="2">
    <location>
        <begin position="1203"/>
        <end position="1227"/>
    </location>
</feature>
<feature type="compositionally biased region" description="Gly residues" evidence="2">
    <location>
        <begin position="58"/>
        <end position="71"/>
    </location>
</feature>
<dbReference type="Proteomes" id="UP001178461">
    <property type="component" value="Chromosome 16"/>
</dbReference>
<feature type="region of interest" description="Disordered" evidence="2">
    <location>
        <begin position="279"/>
        <end position="306"/>
    </location>
</feature>
<proteinExistence type="predicted"/>
<dbReference type="EMBL" id="OX395143">
    <property type="protein sequence ID" value="CAI5797585.1"/>
    <property type="molecule type" value="Genomic_DNA"/>
</dbReference>
<keyword evidence="1" id="KW-0175">Coiled coil</keyword>
<keyword evidence="4" id="KW-1185">Reference proteome</keyword>
<feature type="compositionally biased region" description="Polar residues" evidence="2">
    <location>
        <begin position="1214"/>
        <end position="1227"/>
    </location>
</feature>
<accession>A0AA35LJR2</accession>
<evidence type="ECO:0000313" key="4">
    <source>
        <dbReference type="Proteomes" id="UP001178461"/>
    </source>
</evidence>
<sequence length="1360" mass="150754">MVGLCSATETHPFPPPLATFRRAALFGNGHDSPPIGALRPPSVPRLPGNPGPGTFHGCRGGSALGRSGGMRGAASGPRGQGSLLAPVGPDSLPFVPFLGVIIMSSVPERPGPWAKDHCDYLLDSIDAQLSQLQEPSGIIKGSSDSGKASLKKTAGTNATADLDGCSGVRDREASPGEDPSSWEEDYAWWPVRFLDLGAALGDRSRSDSVCTEDFAAKFNEVLVDPLPGSEEENSALALDSGSLKHATRDPVNTSSPFADYEAASDCLSVDSARKQGIAQLPKGGSEKEWDQEEELAGSSRDAPPLCIPRRIKSAESLGEQISWLSQKWSTDETWKTRGLSSGEGSLGSEISPRSIFLGPQQEQRGSEDSFEWVQDAHENTESPLLLEDLRPSQLLPASNVKTVLDGGSPSVGTAGSGHPVERSSCPRGSLDVACPCTIRASLVPSNEEDGGGSKTPLCLYPQGAWDSGKTQRLALSRIGLDSGATRATVYSHKAPGSANDGCMGCRKEWIMDAHCTDGHNEALESKECGSLGSQHHDPQSELNQGWMEPFQGKRLAATSLSVKKSLLPPQRDLLRSPGCSDGGSKEEDEEFARLCRASESWKWDASRGSEPSGKRAELGGYRNLEELESEEEKLLQKRAQIREADVSLQSVLQQKKHVALELETFREALEKSQREARRLQLIMEEKRSQVDEARADLLLLEYKREACLRDLLALEQELSVLRSQRSQHGAAQADVSRLAAEREELKFQVSQLEGKLSSLKHQLKSSRVELASVKETSGDGAGPLQEVAPGASEAGVRRVQGLERRISALQASLGEKEQELSKLRQTVSALEAEKVSWSIAAESLAEELKKQLDLLRQQKEEELTQLQEELEGKKQQALRELAESLKQAKARALQEQAAKFQKEAEDLRKTIKERNAEIAQQRKAMEQQAKELKQEAQEMAQNSLLQERKSREAETRAALQMQRKALEEQERKMRGELQEALEKERKLSLALRDEAADLRKRIQVLEGEAREKKGAMEDLRALLQAEKAEALKRLREELELEKEKWRMQLQRTEEEQRLLLAEQRETSQAQTARADDSLARDVALACQRLRDLLPQKAGLAQTLQGKPALLSSSHALRALQEVTEETQHYLRELKHEAEAKRHQALQTQREKERELRQQQEKLHLENQSALDHLKEQLVQEHLEDIATLQSSWVKEMVGKEDASLRQQLQKDGEQQSQRSVASGKGRTSCQLASEFKEELEAEVERCLSRDKPMDFHRNLEASGSEFRQFCMGRNEYLHPGPLCSPALNADAFSSQRLFSTPRLLQHLQRRIRELRAENALYCRGSTSSYGHLRGDLTCRSKRHLTSELSSSQLHRKSSWK</sequence>
<feature type="compositionally biased region" description="Pro residues" evidence="2">
    <location>
        <begin position="41"/>
        <end position="50"/>
    </location>
</feature>
<reference evidence="3" key="1">
    <citation type="submission" date="2022-12" db="EMBL/GenBank/DDBJ databases">
        <authorList>
            <person name="Alioto T."/>
            <person name="Alioto T."/>
            <person name="Gomez Garrido J."/>
        </authorList>
    </citation>
    <scope>NUCLEOTIDE SEQUENCE</scope>
</reference>
<feature type="compositionally biased region" description="Basic and acidic residues" evidence="2">
    <location>
        <begin position="1148"/>
        <end position="1158"/>
    </location>
</feature>
<feature type="region of interest" description="Disordered" evidence="2">
    <location>
        <begin position="231"/>
        <end position="255"/>
    </location>
</feature>
<evidence type="ECO:0000256" key="1">
    <source>
        <dbReference type="SAM" id="Coils"/>
    </source>
</evidence>
<feature type="compositionally biased region" description="Basic and acidic residues" evidence="2">
    <location>
        <begin position="1203"/>
        <end position="1213"/>
    </location>
</feature>